<reference evidence="2 3" key="1">
    <citation type="submission" date="2019-03" db="EMBL/GenBank/DDBJ databases">
        <title>Subsurface microbial communities from deep shales in Ohio and West Virginia, USA.</title>
        <authorList>
            <person name="Wrighton K."/>
        </authorList>
    </citation>
    <scope>NUCLEOTIDE SEQUENCE [LARGE SCALE GENOMIC DNA]</scope>
    <source>
        <strain evidence="2 3">MA284_T2</strain>
    </source>
</reference>
<dbReference type="AlphaFoldDB" id="A0A4R6LY58"/>
<dbReference type="OrthoDB" id="2921463at2"/>
<sequence length="185" mass="21872">MIDLYTFRTNLQPEIKSYSGIPQLIRADQDVKSEDLIYPRITYKMSSPYDINGNAQSMFIKKEVVQSDDPNFDEDIEYSYYSNPRVTISFNAFGKDVSQYISKLIEWFRIPKLGQRFLDQYDVVIINVTNMQDRTTYLQTDYEDRKGFDVVLQFNDEVKIIEKTFEEVELEVEFSDDEDILDVNL</sequence>
<name>A0A4R6LY58_9FIRM</name>
<evidence type="ECO:0000313" key="3">
    <source>
        <dbReference type="Proteomes" id="UP000295064"/>
    </source>
</evidence>
<dbReference type="RefSeq" id="WP_133514578.1">
    <property type="nucleotide sequence ID" value="NZ_SNWX01000006.1"/>
</dbReference>
<evidence type="ECO:0000259" key="1">
    <source>
        <dbReference type="Pfam" id="PF23961"/>
    </source>
</evidence>
<organism evidence="2 3">
    <name type="scientific">Halanaerobium saccharolyticum</name>
    <dbReference type="NCBI Taxonomy" id="43595"/>
    <lineage>
        <taxon>Bacteria</taxon>
        <taxon>Bacillati</taxon>
        <taxon>Bacillota</taxon>
        <taxon>Clostridia</taxon>
        <taxon>Halanaerobiales</taxon>
        <taxon>Halanaerobiaceae</taxon>
        <taxon>Halanaerobium</taxon>
    </lineage>
</organism>
<dbReference type="EMBL" id="SNWX01000006">
    <property type="protein sequence ID" value="TDO92349.1"/>
    <property type="molecule type" value="Genomic_DNA"/>
</dbReference>
<feature type="domain" description="Phage neck terminator protein gp12-like" evidence="1">
    <location>
        <begin position="16"/>
        <end position="172"/>
    </location>
</feature>
<dbReference type="NCBIfam" id="NF047498">
    <property type="entry name" value="LIC_12616_fam"/>
    <property type="match status" value="1"/>
</dbReference>
<dbReference type="Pfam" id="PF23961">
    <property type="entry name" value="Phage_tail_terminator_9"/>
    <property type="match status" value="1"/>
</dbReference>
<proteinExistence type="predicted"/>
<protein>
    <recommendedName>
        <fullName evidence="1">Phage neck terminator protein gp12-like domain-containing protein</fullName>
    </recommendedName>
</protein>
<dbReference type="InterPro" id="IPR057087">
    <property type="entry name" value="Gp12-like"/>
</dbReference>
<evidence type="ECO:0000313" key="2">
    <source>
        <dbReference type="EMBL" id="TDO92349.1"/>
    </source>
</evidence>
<dbReference type="Proteomes" id="UP000295064">
    <property type="component" value="Unassembled WGS sequence"/>
</dbReference>
<accession>A0A4R6LY58</accession>
<gene>
    <name evidence="2" type="ORF">DFR79_106162</name>
</gene>
<comment type="caution">
    <text evidence="2">The sequence shown here is derived from an EMBL/GenBank/DDBJ whole genome shotgun (WGS) entry which is preliminary data.</text>
</comment>